<reference evidence="4 5" key="1">
    <citation type="journal article" date="2011" name="Stand. Genomic Sci.">
        <title>Non-contiguous finished genome sequence and contextual data of the filamentous soil bacterium Ktedonobacter racemifer type strain (SOSP1-21).</title>
        <authorList>
            <person name="Chang Y.J."/>
            <person name="Land M."/>
            <person name="Hauser L."/>
            <person name="Chertkov O."/>
            <person name="Del Rio T.G."/>
            <person name="Nolan M."/>
            <person name="Copeland A."/>
            <person name="Tice H."/>
            <person name="Cheng J.F."/>
            <person name="Lucas S."/>
            <person name="Han C."/>
            <person name="Goodwin L."/>
            <person name="Pitluck S."/>
            <person name="Ivanova N."/>
            <person name="Ovchinikova G."/>
            <person name="Pati A."/>
            <person name="Chen A."/>
            <person name="Palaniappan K."/>
            <person name="Mavromatis K."/>
            <person name="Liolios K."/>
            <person name="Brettin T."/>
            <person name="Fiebig A."/>
            <person name="Rohde M."/>
            <person name="Abt B."/>
            <person name="Goker M."/>
            <person name="Detter J.C."/>
            <person name="Woyke T."/>
            <person name="Bristow J."/>
            <person name="Eisen J.A."/>
            <person name="Markowitz V."/>
            <person name="Hugenholtz P."/>
            <person name="Kyrpides N.C."/>
            <person name="Klenk H.P."/>
            <person name="Lapidus A."/>
        </authorList>
    </citation>
    <scope>NUCLEOTIDE SEQUENCE [LARGE SCALE GENOMIC DNA]</scope>
    <source>
        <strain evidence="5">DSM 44963</strain>
    </source>
</reference>
<sequence length="243" mass="27554">MTQKREAATGPAELSKQQLRAERILDAAGELLLRWGYKRLTIDDIARQAEVGSGTIYLHWKTREALFETLMLRECIAIWRELQQRMLADPEEALLHRMMRAMLLIVMSRPLARAFFVGDRDLLGKMAQSEVSRQMGKIAPSQDFIRLLCDLGLMRTDMEITSLVYAFSATITGFCLVDPLLTEDEQIALEVKGDALARVVQLAFAPELEPSHATLRTTVVPTVSQLLEQVCAYCEQQIQERML</sequence>
<feature type="DNA-binding region" description="H-T-H motif" evidence="2">
    <location>
        <begin position="41"/>
        <end position="60"/>
    </location>
</feature>
<dbReference type="AlphaFoldDB" id="D6U093"/>
<dbReference type="PANTHER" id="PTHR30055">
    <property type="entry name" value="HTH-TYPE TRANSCRIPTIONAL REGULATOR RUTR"/>
    <property type="match status" value="1"/>
</dbReference>
<dbReference type="OrthoDB" id="3682047at2"/>
<evidence type="ECO:0000256" key="2">
    <source>
        <dbReference type="PROSITE-ProRule" id="PRU00335"/>
    </source>
</evidence>
<dbReference type="SUPFAM" id="SSF46689">
    <property type="entry name" value="Homeodomain-like"/>
    <property type="match status" value="1"/>
</dbReference>
<dbReference type="Pfam" id="PF00440">
    <property type="entry name" value="TetR_N"/>
    <property type="match status" value="1"/>
</dbReference>
<dbReference type="PANTHER" id="PTHR30055:SF226">
    <property type="entry name" value="HTH-TYPE TRANSCRIPTIONAL REGULATOR PKSA"/>
    <property type="match status" value="1"/>
</dbReference>
<dbReference type="eggNOG" id="COG1309">
    <property type="taxonomic scope" value="Bacteria"/>
</dbReference>
<keyword evidence="1 2" id="KW-0238">DNA-binding</keyword>
<dbReference type="InParanoid" id="D6U093"/>
<dbReference type="EMBL" id="ADVG01000004">
    <property type="protein sequence ID" value="EFH82233.1"/>
    <property type="molecule type" value="Genomic_DNA"/>
</dbReference>
<dbReference type="PROSITE" id="PS50977">
    <property type="entry name" value="HTH_TETR_2"/>
    <property type="match status" value="1"/>
</dbReference>
<dbReference type="GO" id="GO:0000976">
    <property type="term" value="F:transcription cis-regulatory region binding"/>
    <property type="evidence" value="ECO:0007669"/>
    <property type="project" value="TreeGrafter"/>
</dbReference>
<evidence type="ECO:0000313" key="5">
    <source>
        <dbReference type="Proteomes" id="UP000004508"/>
    </source>
</evidence>
<proteinExistence type="predicted"/>
<dbReference type="InterPro" id="IPR050109">
    <property type="entry name" value="HTH-type_TetR-like_transc_reg"/>
</dbReference>
<dbReference type="Proteomes" id="UP000004508">
    <property type="component" value="Unassembled WGS sequence"/>
</dbReference>
<feature type="domain" description="HTH tetR-type" evidence="3">
    <location>
        <begin position="18"/>
        <end position="78"/>
    </location>
</feature>
<dbReference type="Gene3D" id="1.10.357.10">
    <property type="entry name" value="Tetracycline Repressor, domain 2"/>
    <property type="match status" value="1"/>
</dbReference>
<comment type="caution">
    <text evidence="4">The sequence shown here is derived from an EMBL/GenBank/DDBJ whole genome shotgun (WGS) entry which is preliminary data.</text>
</comment>
<evidence type="ECO:0000313" key="4">
    <source>
        <dbReference type="EMBL" id="EFH82233.1"/>
    </source>
</evidence>
<dbReference type="GO" id="GO:0003700">
    <property type="term" value="F:DNA-binding transcription factor activity"/>
    <property type="evidence" value="ECO:0007669"/>
    <property type="project" value="TreeGrafter"/>
</dbReference>
<dbReference type="RefSeq" id="WP_007920183.1">
    <property type="nucleotide sequence ID" value="NZ_ADVG01000004.1"/>
</dbReference>
<dbReference type="FunCoup" id="D6U093">
    <property type="interactions" value="37"/>
</dbReference>
<organism evidence="4 5">
    <name type="scientific">Ktedonobacter racemifer DSM 44963</name>
    <dbReference type="NCBI Taxonomy" id="485913"/>
    <lineage>
        <taxon>Bacteria</taxon>
        <taxon>Bacillati</taxon>
        <taxon>Chloroflexota</taxon>
        <taxon>Ktedonobacteria</taxon>
        <taxon>Ktedonobacterales</taxon>
        <taxon>Ktedonobacteraceae</taxon>
        <taxon>Ktedonobacter</taxon>
    </lineage>
</organism>
<accession>D6U093</accession>
<dbReference type="InterPro" id="IPR009057">
    <property type="entry name" value="Homeodomain-like_sf"/>
</dbReference>
<dbReference type="STRING" id="485913.Krac_3023"/>
<name>D6U093_KTERA</name>
<keyword evidence="5" id="KW-1185">Reference proteome</keyword>
<dbReference type="InterPro" id="IPR001647">
    <property type="entry name" value="HTH_TetR"/>
</dbReference>
<evidence type="ECO:0000256" key="1">
    <source>
        <dbReference type="ARBA" id="ARBA00023125"/>
    </source>
</evidence>
<dbReference type="PRINTS" id="PR00455">
    <property type="entry name" value="HTHTETR"/>
</dbReference>
<protein>
    <submittedName>
        <fullName evidence="4">Transcriptional regulator, TetR family</fullName>
    </submittedName>
</protein>
<gene>
    <name evidence="4" type="ORF">Krac_3023</name>
</gene>
<evidence type="ECO:0000259" key="3">
    <source>
        <dbReference type="PROSITE" id="PS50977"/>
    </source>
</evidence>